<evidence type="ECO:0000313" key="2">
    <source>
        <dbReference type="EMBL" id="PEG33464.1"/>
    </source>
</evidence>
<name>A0A2A7MP56_MYCAG</name>
<comment type="caution">
    <text evidence="2">The sequence shown here is derived from an EMBL/GenBank/DDBJ whole genome shotgun (WGS) entry which is preliminary data.</text>
</comment>
<dbReference type="InterPro" id="IPR036390">
    <property type="entry name" value="WH_DNA-bd_sf"/>
</dbReference>
<dbReference type="SMART" id="SM00347">
    <property type="entry name" value="HTH_MARR"/>
    <property type="match status" value="1"/>
</dbReference>
<reference evidence="2 3" key="1">
    <citation type="submission" date="2017-10" db="EMBL/GenBank/DDBJ databases">
        <title>The new phylogeny of genus Mycobacterium.</title>
        <authorList>
            <person name="Tortoli E."/>
            <person name="Trovato A."/>
            <person name="Cirillo D.M."/>
        </authorList>
    </citation>
    <scope>NUCLEOTIDE SEQUENCE [LARGE SCALE GENOMIC DNA]</scope>
    <source>
        <strain evidence="2 3">CCUG37673</strain>
    </source>
</reference>
<dbReference type="InterPro" id="IPR039422">
    <property type="entry name" value="MarR/SlyA-like"/>
</dbReference>
<dbReference type="InterPro" id="IPR000835">
    <property type="entry name" value="HTH_MarR-typ"/>
</dbReference>
<dbReference type="SUPFAM" id="SSF46785">
    <property type="entry name" value="Winged helix' DNA-binding domain"/>
    <property type="match status" value="1"/>
</dbReference>
<dbReference type="Proteomes" id="UP000220914">
    <property type="component" value="Unassembled WGS sequence"/>
</dbReference>
<gene>
    <name evidence="2" type="ORF">CQY20_30695</name>
</gene>
<dbReference type="AlphaFoldDB" id="A0A2A7MP56"/>
<dbReference type="InterPro" id="IPR036388">
    <property type="entry name" value="WH-like_DNA-bd_sf"/>
</dbReference>
<sequence length="161" mass="18099">MKPKWLNAREDRAWRAFVHSHQQIELHLNRSLQKSGLSGADYEVLAVLSGHDGDRMSARDLGEALNWEKSRLSHQLRRMEADGLISREPNPDDARSTIVRLLPAGRTAIEKAAPGHVEDVRRNFIDLFTPAELDMLAALNERVLHRLAEGDDPPPTTSQPS</sequence>
<dbReference type="GO" id="GO:0003700">
    <property type="term" value="F:DNA-binding transcription factor activity"/>
    <property type="evidence" value="ECO:0007669"/>
    <property type="project" value="InterPro"/>
</dbReference>
<evidence type="ECO:0000313" key="3">
    <source>
        <dbReference type="Proteomes" id="UP000220914"/>
    </source>
</evidence>
<keyword evidence="3" id="KW-1185">Reference proteome</keyword>
<dbReference type="RefSeq" id="WP_097944637.1">
    <property type="nucleotide sequence ID" value="NZ_PDCP01000112.1"/>
</dbReference>
<dbReference type="EMBL" id="PDCP01000112">
    <property type="protein sequence ID" value="PEG33464.1"/>
    <property type="molecule type" value="Genomic_DNA"/>
</dbReference>
<dbReference type="Gene3D" id="1.10.10.10">
    <property type="entry name" value="Winged helix-like DNA-binding domain superfamily/Winged helix DNA-binding domain"/>
    <property type="match status" value="1"/>
</dbReference>
<protein>
    <submittedName>
        <fullName evidence="2">MarR family transcriptional regulator</fullName>
    </submittedName>
</protein>
<dbReference type="PANTHER" id="PTHR33164">
    <property type="entry name" value="TRANSCRIPTIONAL REGULATOR, MARR FAMILY"/>
    <property type="match status" value="1"/>
</dbReference>
<organism evidence="2 3">
    <name type="scientific">Mycolicibacterium agri</name>
    <name type="common">Mycobacterium agri</name>
    <dbReference type="NCBI Taxonomy" id="36811"/>
    <lineage>
        <taxon>Bacteria</taxon>
        <taxon>Bacillati</taxon>
        <taxon>Actinomycetota</taxon>
        <taxon>Actinomycetes</taxon>
        <taxon>Mycobacteriales</taxon>
        <taxon>Mycobacteriaceae</taxon>
        <taxon>Mycolicibacterium</taxon>
    </lineage>
</organism>
<dbReference type="OrthoDB" id="8635520at2"/>
<accession>A0A2A7MP56</accession>
<dbReference type="Pfam" id="PF12802">
    <property type="entry name" value="MarR_2"/>
    <property type="match status" value="1"/>
</dbReference>
<dbReference type="PRINTS" id="PR00598">
    <property type="entry name" value="HTHMARR"/>
</dbReference>
<proteinExistence type="predicted"/>
<dbReference type="PANTHER" id="PTHR33164:SF99">
    <property type="entry name" value="MARR FAMILY REGULATORY PROTEIN"/>
    <property type="match status" value="1"/>
</dbReference>
<dbReference type="PROSITE" id="PS50995">
    <property type="entry name" value="HTH_MARR_2"/>
    <property type="match status" value="1"/>
</dbReference>
<dbReference type="GO" id="GO:0006950">
    <property type="term" value="P:response to stress"/>
    <property type="evidence" value="ECO:0007669"/>
    <property type="project" value="TreeGrafter"/>
</dbReference>
<feature type="domain" description="HTH marR-type" evidence="1">
    <location>
        <begin position="10"/>
        <end position="145"/>
    </location>
</feature>
<evidence type="ECO:0000259" key="1">
    <source>
        <dbReference type="PROSITE" id="PS50995"/>
    </source>
</evidence>